<dbReference type="Proteomes" id="UP001158048">
    <property type="component" value="Unassembled WGS sequence"/>
</dbReference>
<keyword evidence="2" id="KW-1185">Reference proteome</keyword>
<proteinExistence type="predicted"/>
<reference evidence="1" key="1">
    <citation type="submission" date="2017-05" db="EMBL/GenBank/DDBJ databases">
        <authorList>
            <person name="Varghese N."/>
            <person name="Submissions S."/>
        </authorList>
    </citation>
    <scope>NUCLEOTIDE SEQUENCE</scope>
    <source>
        <strain evidence="1">LMG 28168</strain>
    </source>
</reference>
<organism evidence="1 2">
    <name type="scientific">Pseudomonas helmanticensis</name>
    <dbReference type="NCBI Taxonomy" id="1471381"/>
    <lineage>
        <taxon>Bacteria</taxon>
        <taxon>Pseudomonadati</taxon>
        <taxon>Pseudomonadota</taxon>
        <taxon>Gammaproteobacteria</taxon>
        <taxon>Pseudomonadales</taxon>
        <taxon>Pseudomonadaceae</taxon>
        <taxon>Pseudomonas</taxon>
    </lineage>
</organism>
<accession>A0ACD2U1Q4</accession>
<gene>
    <name evidence="1" type="ORF">SAMN04488483_1123</name>
</gene>
<name>A0ACD2U1Q4_9PSED</name>
<sequence>MPVDSRLAEILRTVAELDANHPLELTQELQALGIDSLKLIDVVMSVEREFGTELDEDALVRARTVGELWQEIEGASA</sequence>
<dbReference type="EMBL" id="FXUY01000001">
    <property type="protein sequence ID" value="SMQ23668.1"/>
    <property type="molecule type" value="Genomic_DNA"/>
</dbReference>
<comment type="caution">
    <text evidence="1">The sequence shown here is derived from an EMBL/GenBank/DDBJ whole genome shotgun (WGS) entry which is preliminary data.</text>
</comment>
<protein>
    <submittedName>
        <fullName evidence="1">Acyl carrier protein</fullName>
    </submittedName>
</protein>
<evidence type="ECO:0000313" key="1">
    <source>
        <dbReference type="EMBL" id="SMQ23668.1"/>
    </source>
</evidence>
<evidence type="ECO:0000313" key="2">
    <source>
        <dbReference type="Proteomes" id="UP001158048"/>
    </source>
</evidence>